<dbReference type="Proteomes" id="UP000192408">
    <property type="component" value="Unassembled WGS sequence"/>
</dbReference>
<accession>A0A1W1UH53</accession>
<dbReference type="AlphaFoldDB" id="A0A1W1UH53"/>
<evidence type="ECO:0000313" key="2">
    <source>
        <dbReference type="Proteomes" id="UP000192408"/>
    </source>
</evidence>
<dbReference type="RefSeq" id="WP_084255876.1">
    <property type="nucleotide sequence ID" value="NZ_FWWV01000002.1"/>
</dbReference>
<proteinExistence type="predicted"/>
<keyword evidence="2" id="KW-1185">Reference proteome</keyword>
<dbReference type="Pfam" id="PF10941">
    <property type="entry name" value="DUF2620"/>
    <property type="match status" value="1"/>
</dbReference>
<evidence type="ECO:0000313" key="1">
    <source>
        <dbReference type="EMBL" id="SMB80141.1"/>
    </source>
</evidence>
<protein>
    <recommendedName>
        <fullName evidence="3">DUF2620 domain-containing protein</fullName>
    </recommendedName>
</protein>
<sequence>MRIVVGGQIEKALVAKTLQQQFEQHNIEADIHITSDIEAAMAIKSGNADYYFGACNTGGGGALAMAIALLGADKCATLGMPGKVLSDAEIIQQIQAGKIAFGFTGQDTEKIVPLVVKQLIDHSDNA</sequence>
<organism evidence="1 2">
    <name type="scientific">Pasteurella testudinis DSM 23072</name>
    <dbReference type="NCBI Taxonomy" id="1122938"/>
    <lineage>
        <taxon>Bacteria</taxon>
        <taxon>Pseudomonadati</taxon>
        <taxon>Pseudomonadota</taxon>
        <taxon>Gammaproteobacteria</taxon>
        <taxon>Pasteurellales</taxon>
        <taxon>Pasteurellaceae</taxon>
        <taxon>Pasteurella</taxon>
    </lineage>
</organism>
<dbReference type="EMBL" id="FWWV01000002">
    <property type="protein sequence ID" value="SMB80141.1"/>
    <property type="molecule type" value="Genomic_DNA"/>
</dbReference>
<name>A0A1W1UH53_9PAST</name>
<gene>
    <name evidence="1" type="ORF">SAMN05660772_00549</name>
</gene>
<dbReference type="STRING" id="1122938.SAMN05660772_00549"/>
<reference evidence="2" key="1">
    <citation type="submission" date="2017-04" db="EMBL/GenBank/DDBJ databases">
        <authorList>
            <person name="Varghese N."/>
            <person name="Submissions S."/>
        </authorList>
    </citation>
    <scope>NUCLEOTIDE SEQUENCE [LARGE SCALE GENOMIC DNA]</scope>
    <source>
        <strain evidence="2">DSM 23072</strain>
    </source>
</reference>
<dbReference type="InterPro" id="IPR021238">
    <property type="entry name" value="DUF2620"/>
</dbReference>
<evidence type="ECO:0008006" key="3">
    <source>
        <dbReference type="Google" id="ProtNLM"/>
    </source>
</evidence>